<dbReference type="FunFam" id="2.40.10.10:FF:000028">
    <property type="entry name" value="Serine protease easter"/>
    <property type="match status" value="1"/>
</dbReference>
<feature type="signal peptide" evidence="8">
    <location>
        <begin position="1"/>
        <end position="23"/>
    </location>
</feature>
<dbReference type="PRINTS" id="PR00722">
    <property type="entry name" value="CHYMOTRYPSIN"/>
</dbReference>
<keyword evidence="4" id="KW-0865">Zymogen</keyword>
<keyword evidence="3" id="KW-0106">Calcium</keyword>
<gene>
    <name evidence="10" type="primary">Dere\GG24239</name>
    <name evidence="10" type="synonym">dere_GLEANR_8986</name>
    <name evidence="10" type="synonym">GG24239</name>
    <name evidence="10" type="ORF">Dere_GG24239</name>
</gene>
<dbReference type="EMBL" id="CH954177">
    <property type="protein sequence ID" value="EDV57972.1"/>
    <property type="molecule type" value="Genomic_DNA"/>
</dbReference>
<dbReference type="HOGENOM" id="CLU_006842_0_3_1"/>
<evidence type="ECO:0000256" key="6">
    <source>
        <dbReference type="ARBA" id="ARBA00023180"/>
    </source>
</evidence>
<dbReference type="OMA" id="SNLCIGD"/>
<accession>B3N5L3</accession>
<keyword evidence="1" id="KW-0479">Metal-binding</keyword>
<dbReference type="PANTHER" id="PTHR24252:SF7">
    <property type="entry name" value="HYALIN"/>
    <property type="match status" value="1"/>
</dbReference>
<dbReference type="Pfam" id="PF00089">
    <property type="entry name" value="Trypsin"/>
    <property type="match status" value="1"/>
</dbReference>
<comment type="similarity">
    <text evidence="7">Belongs to the peptidase S1 family. CLIP subfamily.</text>
</comment>
<dbReference type="GO" id="GO:0006508">
    <property type="term" value="P:proteolysis"/>
    <property type="evidence" value="ECO:0007669"/>
    <property type="project" value="InterPro"/>
</dbReference>
<evidence type="ECO:0000256" key="7">
    <source>
        <dbReference type="ARBA" id="ARBA00024195"/>
    </source>
</evidence>
<dbReference type="OrthoDB" id="547031at2759"/>
<name>B3N5L3_DROER</name>
<evidence type="ECO:0000256" key="4">
    <source>
        <dbReference type="ARBA" id="ARBA00023145"/>
    </source>
</evidence>
<dbReference type="Proteomes" id="UP000008711">
    <property type="component" value="Unassembled WGS sequence"/>
</dbReference>
<dbReference type="InterPro" id="IPR001314">
    <property type="entry name" value="Peptidase_S1A"/>
</dbReference>
<dbReference type="SUPFAM" id="SSF50494">
    <property type="entry name" value="Trypsin-like serine proteases"/>
    <property type="match status" value="1"/>
</dbReference>
<evidence type="ECO:0000256" key="3">
    <source>
        <dbReference type="ARBA" id="ARBA00022837"/>
    </source>
</evidence>
<dbReference type="InterPro" id="IPR001254">
    <property type="entry name" value="Trypsin_dom"/>
</dbReference>
<dbReference type="KEGG" id="der:6541488"/>
<reference evidence="10 11" key="2">
    <citation type="journal article" date="2008" name="Bioinformatics">
        <title>Assembly reconciliation.</title>
        <authorList>
            <person name="Zimin A.V."/>
            <person name="Smith D.R."/>
            <person name="Sutton G."/>
            <person name="Yorke J.A."/>
        </authorList>
    </citation>
    <scope>NUCLEOTIDE SEQUENCE [LARGE SCALE GENOMIC DNA]</scope>
    <source>
        <strain evidence="10 11">TSC#14021-0224.01</strain>
    </source>
</reference>
<evidence type="ECO:0000256" key="8">
    <source>
        <dbReference type="SAM" id="SignalP"/>
    </source>
</evidence>
<dbReference type="SMART" id="SM00020">
    <property type="entry name" value="Tryp_SPc"/>
    <property type="match status" value="1"/>
</dbReference>
<organism evidence="10 11">
    <name type="scientific">Drosophila erecta</name>
    <name type="common">Fruit fly</name>
    <dbReference type="NCBI Taxonomy" id="7220"/>
    <lineage>
        <taxon>Eukaryota</taxon>
        <taxon>Metazoa</taxon>
        <taxon>Ecdysozoa</taxon>
        <taxon>Arthropoda</taxon>
        <taxon>Hexapoda</taxon>
        <taxon>Insecta</taxon>
        <taxon>Pterygota</taxon>
        <taxon>Neoptera</taxon>
        <taxon>Endopterygota</taxon>
        <taxon>Diptera</taxon>
        <taxon>Brachycera</taxon>
        <taxon>Muscomorpha</taxon>
        <taxon>Ephydroidea</taxon>
        <taxon>Drosophilidae</taxon>
        <taxon>Drosophila</taxon>
        <taxon>Sophophora</taxon>
    </lineage>
</organism>
<feature type="chain" id="PRO_5002791606" description="Peptidase S1 domain-containing protein" evidence="8">
    <location>
        <begin position="24"/>
        <end position="298"/>
    </location>
</feature>
<dbReference type="PhylomeDB" id="B3N5L3"/>
<evidence type="ECO:0000256" key="1">
    <source>
        <dbReference type="ARBA" id="ARBA00022723"/>
    </source>
</evidence>
<dbReference type="InterPro" id="IPR009003">
    <property type="entry name" value="Peptidase_S1_PA"/>
</dbReference>
<dbReference type="CDD" id="cd00190">
    <property type="entry name" value="Tryp_SPc"/>
    <property type="match status" value="1"/>
</dbReference>
<dbReference type="AlphaFoldDB" id="B3N5L3"/>
<sequence>MEFAVNGMSSILLLLAVFPLLGSTQFLDPECGIRSLLQVVPRVLNGKVADRNSSPWMAFLYTSSNQFLCGGSLISNRLVLTAANCIIPNTTIIVGLGAFNRKLKGYIEEHQVERIFLPRFYDPNTHVHDIAIIELVDNVVYKANIRPLCIILDPTWKQLIDSMTLLTGTGWGRTESMPSSNELRILNILRQPSTKCVFGVLSNQFCAGNRNSSFCIGDTGGPVGVMVRYKKVKRFIQVGIVITNKRCLTPSAFTDVIGHINFIRRVLLIHKGNNMIQPTPKPDTELEFDWNSVMPIHW</sequence>
<dbReference type="InterPro" id="IPR043504">
    <property type="entry name" value="Peptidase_S1_PA_chymotrypsin"/>
</dbReference>
<evidence type="ECO:0000313" key="11">
    <source>
        <dbReference type="Proteomes" id="UP000008711"/>
    </source>
</evidence>
<reference evidence="10 11" key="1">
    <citation type="journal article" date="2007" name="Nature">
        <title>Evolution of genes and genomes on the Drosophila phylogeny.</title>
        <authorList>
            <consortium name="Drosophila 12 Genomes Consortium"/>
            <person name="Clark A.G."/>
            <person name="Eisen M.B."/>
            <person name="Smith D.R."/>
            <person name="Bergman C.M."/>
            <person name="Oliver B."/>
            <person name="Markow T.A."/>
            <person name="Kaufman T.C."/>
            <person name="Kellis M."/>
            <person name="Gelbart W."/>
            <person name="Iyer V.N."/>
            <person name="Pollard D.A."/>
            <person name="Sackton T.B."/>
            <person name="Larracuente A.M."/>
            <person name="Singh N.D."/>
            <person name="Abad J.P."/>
            <person name="Abt D.N."/>
            <person name="Adryan B."/>
            <person name="Aguade M."/>
            <person name="Akashi H."/>
            <person name="Anderson W.W."/>
            <person name="Aquadro C.F."/>
            <person name="Ardell D.H."/>
            <person name="Arguello R."/>
            <person name="Artieri C.G."/>
            <person name="Barbash D.A."/>
            <person name="Barker D."/>
            <person name="Barsanti P."/>
            <person name="Batterham P."/>
            <person name="Batzoglou S."/>
            <person name="Begun D."/>
            <person name="Bhutkar A."/>
            <person name="Blanco E."/>
            <person name="Bosak S.A."/>
            <person name="Bradley R.K."/>
            <person name="Brand A.D."/>
            <person name="Brent M.R."/>
            <person name="Brooks A.N."/>
            <person name="Brown R.H."/>
            <person name="Butlin R.K."/>
            <person name="Caggese C."/>
            <person name="Calvi B.R."/>
            <person name="Bernardo de Carvalho A."/>
            <person name="Caspi A."/>
            <person name="Castrezana S."/>
            <person name="Celniker S.E."/>
            <person name="Chang J.L."/>
            <person name="Chapple C."/>
            <person name="Chatterji S."/>
            <person name="Chinwalla A."/>
            <person name="Civetta A."/>
            <person name="Clifton S.W."/>
            <person name="Comeron J.M."/>
            <person name="Costello J.C."/>
            <person name="Coyne J.A."/>
            <person name="Daub J."/>
            <person name="David R.G."/>
            <person name="Delcher A.L."/>
            <person name="Delehaunty K."/>
            <person name="Do C.B."/>
            <person name="Ebling H."/>
            <person name="Edwards K."/>
            <person name="Eickbush T."/>
            <person name="Evans J.D."/>
            <person name="Filipski A."/>
            <person name="Findeiss S."/>
            <person name="Freyhult E."/>
            <person name="Fulton L."/>
            <person name="Fulton R."/>
            <person name="Garcia A.C."/>
            <person name="Gardiner A."/>
            <person name="Garfield D.A."/>
            <person name="Garvin B.E."/>
            <person name="Gibson G."/>
            <person name="Gilbert D."/>
            <person name="Gnerre S."/>
            <person name="Godfrey J."/>
            <person name="Good R."/>
            <person name="Gotea V."/>
            <person name="Gravely B."/>
            <person name="Greenberg A.J."/>
            <person name="Griffiths-Jones S."/>
            <person name="Gross S."/>
            <person name="Guigo R."/>
            <person name="Gustafson E.A."/>
            <person name="Haerty W."/>
            <person name="Hahn M.W."/>
            <person name="Halligan D.L."/>
            <person name="Halpern A.L."/>
            <person name="Halter G.M."/>
            <person name="Han M.V."/>
            <person name="Heger A."/>
            <person name="Hillier L."/>
            <person name="Hinrichs A.S."/>
            <person name="Holmes I."/>
            <person name="Hoskins R.A."/>
            <person name="Hubisz M.J."/>
            <person name="Hultmark D."/>
            <person name="Huntley M.A."/>
            <person name="Jaffe D.B."/>
            <person name="Jagadeeshan S."/>
            <person name="Jeck W.R."/>
            <person name="Johnson J."/>
            <person name="Jones C.D."/>
            <person name="Jordan W.C."/>
            <person name="Karpen G.H."/>
            <person name="Kataoka E."/>
            <person name="Keightley P.D."/>
            <person name="Kheradpour P."/>
            <person name="Kirkness E.F."/>
            <person name="Koerich L.B."/>
            <person name="Kristiansen K."/>
            <person name="Kudrna D."/>
            <person name="Kulathinal R.J."/>
            <person name="Kumar S."/>
            <person name="Kwok R."/>
            <person name="Lander E."/>
            <person name="Langley C.H."/>
            <person name="Lapoint R."/>
            <person name="Lazzaro B.P."/>
            <person name="Lee S.J."/>
            <person name="Levesque L."/>
            <person name="Li R."/>
            <person name="Lin C.F."/>
            <person name="Lin M.F."/>
            <person name="Lindblad-Toh K."/>
            <person name="Llopart A."/>
            <person name="Long M."/>
            <person name="Low L."/>
            <person name="Lozovsky E."/>
            <person name="Lu J."/>
            <person name="Luo M."/>
            <person name="Machado C.A."/>
            <person name="Makalowski W."/>
            <person name="Marzo M."/>
            <person name="Matsuda M."/>
            <person name="Matzkin L."/>
            <person name="McAllister B."/>
            <person name="McBride C.S."/>
            <person name="McKernan B."/>
            <person name="McKernan K."/>
            <person name="Mendez-Lago M."/>
            <person name="Minx P."/>
            <person name="Mollenhauer M.U."/>
            <person name="Montooth K."/>
            <person name="Mount S.M."/>
            <person name="Mu X."/>
            <person name="Myers E."/>
            <person name="Negre B."/>
            <person name="Newfeld S."/>
            <person name="Nielsen R."/>
            <person name="Noor M.A."/>
            <person name="O'Grady P."/>
            <person name="Pachter L."/>
            <person name="Papaceit M."/>
            <person name="Parisi M.J."/>
            <person name="Parisi M."/>
            <person name="Parts L."/>
            <person name="Pedersen J.S."/>
            <person name="Pesole G."/>
            <person name="Phillippy A.M."/>
            <person name="Ponting C.P."/>
            <person name="Pop M."/>
            <person name="Porcelli D."/>
            <person name="Powell J.R."/>
            <person name="Prohaska S."/>
            <person name="Pruitt K."/>
            <person name="Puig M."/>
            <person name="Quesneville H."/>
            <person name="Ram K.R."/>
            <person name="Rand D."/>
            <person name="Rasmussen M.D."/>
            <person name="Reed L.K."/>
            <person name="Reenan R."/>
            <person name="Reily A."/>
            <person name="Remington K.A."/>
            <person name="Rieger T.T."/>
            <person name="Ritchie M.G."/>
            <person name="Robin C."/>
            <person name="Rogers Y.H."/>
            <person name="Rohde C."/>
            <person name="Rozas J."/>
            <person name="Rubenfield M.J."/>
            <person name="Ruiz A."/>
            <person name="Russo S."/>
            <person name="Salzberg S.L."/>
            <person name="Sanchez-Gracia A."/>
            <person name="Saranga D.J."/>
            <person name="Sato H."/>
            <person name="Schaeffer S.W."/>
            <person name="Schatz M.C."/>
            <person name="Schlenke T."/>
            <person name="Schwartz R."/>
            <person name="Segarra C."/>
            <person name="Singh R.S."/>
            <person name="Sirot L."/>
            <person name="Sirota M."/>
            <person name="Sisneros N.B."/>
            <person name="Smith C.D."/>
            <person name="Smith T.F."/>
            <person name="Spieth J."/>
            <person name="Stage D.E."/>
            <person name="Stark A."/>
            <person name="Stephan W."/>
            <person name="Strausberg R.L."/>
            <person name="Strempel S."/>
            <person name="Sturgill D."/>
            <person name="Sutton G."/>
            <person name="Sutton G.G."/>
            <person name="Tao W."/>
            <person name="Teichmann S."/>
            <person name="Tobari Y.N."/>
            <person name="Tomimura Y."/>
            <person name="Tsolas J.M."/>
            <person name="Valente V.L."/>
            <person name="Venter E."/>
            <person name="Venter J.C."/>
            <person name="Vicario S."/>
            <person name="Vieira F.G."/>
            <person name="Vilella A.J."/>
            <person name="Villasante A."/>
            <person name="Walenz B."/>
            <person name="Wang J."/>
            <person name="Wasserman M."/>
            <person name="Watts T."/>
            <person name="Wilson D."/>
            <person name="Wilson R.K."/>
            <person name="Wing R.A."/>
            <person name="Wolfner M.F."/>
            <person name="Wong A."/>
            <person name="Wong G.K."/>
            <person name="Wu C.I."/>
            <person name="Wu G."/>
            <person name="Yamamoto D."/>
            <person name="Yang H.P."/>
            <person name="Yang S.P."/>
            <person name="Yorke J.A."/>
            <person name="Yoshida K."/>
            <person name="Zdobnov E."/>
            <person name="Zhang P."/>
            <person name="Zhang Y."/>
            <person name="Zimin A.V."/>
            <person name="Baldwin J."/>
            <person name="Abdouelleil A."/>
            <person name="Abdulkadir J."/>
            <person name="Abebe A."/>
            <person name="Abera B."/>
            <person name="Abreu J."/>
            <person name="Acer S.C."/>
            <person name="Aftuck L."/>
            <person name="Alexander A."/>
            <person name="An P."/>
            <person name="Anderson E."/>
            <person name="Anderson S."/>
            <person name="Arachi H."/>
            <person name="Azer M."/>
            <person name="Bachantsang P."/>
            <person name="Barry A."/>
            <person name="Bayul T."/>
            <person name="Berlin A."/>
            <person name="Bessette D."/>
            <person name="Bloom T."/>
            <person name="Blye J."/>
            <person name="Boguslavskiy L."/>
            <person name="Bonnet C."/>
            <person name="Boukhgalter B."/>
            <person name="Bourzgui I."/>
            <person name="Brown A."/>
            <person name="Cahill P."/>
            <person name="Channer S."/>
            <person name="Cheshatsang Y."/>
            <person name="Chuda L."/>
            <person name="Citroen M."/>
            <person name="Collymore A."/>
            <person name="Cooke P."/>
            <person name="Costello M."/>
            <person name="D'Aco K."/>
            <person name="Daza R."/>
            <person name="De Haan G."/>
            <person name="DeGray S."/>
            <person name="DeMaso C."/>
            <person name="Dhargay N."/>
            <person name="Dooley K."/>
            <person name="Dooley E."/>
            <person name="Doricent M."/>
            <person name="Dorje P."/>
            <person name="Dorjee K."/>
            <person name="Dupes A."/>
            <person name="Elong R."/>
            <person name="Falk J."/>
            <person name="Farina A."/>
            <person name="Faro S."/>
            <person name="Ferguson D."/>
            <person name="Fisher S."/>
            <person name="Foley C.D."/>
            <person name="Franke A."/>
            <person name="Friedrich D."/>
            <person name="Gadbois L."/>
            <person name="Gearin G."/>
            <person name="Gearin C.R."/>
            <person name="Giannoukos G."/>
            <person name="Goode T."/>
            <person name="Graham J."/>
            <person name="Grandbois E."/>
            <person name="Grewal S."/>
            <person name="Gyaltsen K."/>
            <person name="Hafez N."/>
            <person name="Hagos B."/>
            <person name="Hall J."/>
            <person name="Henson C."/>
            <person name="Hollinger A."/>
            <person name="Honan T."/>
            <person name="Huard M.D."/>
            <person name="Hughes L."/>
            <person name="Hurhula B."/>
            <person name="Husby M.E."/>
            <person name="Kamat A."/>
            <person name="Kanga B."/>
            <person name="Kashin S."/>
            <person name="Khazanovich D."/>
            <person name="Kisner P."/>
            <person name="Lance K."/>
            <person name="Lara M."/>
            <person name="Lee W."/>
            <person name="Lennon N."/>
            <person name="Letendre F."/>
            <person name="LeVine R."/>
            <person name="Lipovsky A."/>
            <person name="Liu X."/>
            <person name="Liu J."/>
            <person name="Liu S."/>
            <person name="Lokyitsang T."/>
            <person name="Lokyitsang Y."/>
            <person name="Lubonja R."/>
            <person name="Lui A."/>
            <person name="MacDonald P."/>
            <person name="Magnisalis V."/>
            <person name="Maru K."/>
            <person name="Matthews C."/>
            <person name="McCusker W."/>
            <person name="McDonough S."/>
            <person name="Mehta T."/>
            <person name="Meldrim J."/>
            <person name="Meneus L."/>
            <person name="Mihai O."/>
            <person name="Mihalev A."/>
            <person name="Mihova T."/>
            <person name="Mittelman R."/>
            <person name="Mlenga V."/>
            <person name="Montmayeur A."/>
            <person name="Mulrain L."/>
            <person name="Navidi A."/>
            <person name="Naylor J."/>
            <person name="Negash T."/>
            <person name="Nguyen T."/>
            <person name="Nguyen N."/>
            <person name="Nicol R."/>
            <person name="Norbu C."/>
            <person name="Norbu N."/>
            <person name="Novod N."/>
            <person name="O'Neill B."/>
            <person name="Osman S."/>
            <person name="Markiewicz E."/>
            <person name="Oyono O.L."/>
            <person name="Patti C."/>
            <person name="Phunkhang P."/>
            <person name="Pierre F."/>
            <person name="Priest M."/>
            <person name="Raghuraman S."/>
            <person name="Rege F."/>
            <person name="Reyes R."/>
            <person name="Rise C."/>
            <person name="Rogov P."/>
            <person name="Ross K."/>
            <person name="Ryan E."/>
            <person name="Settipalli S."/>
            <person name="Shea T."/>
            <person name="Sherpa N."/>
            <person name="Shi L."/>
            <person name="Shih D."/>
            <person name="Sparrow T."/>
            <person name="Spaulding J."/>
            <person name="Stalker J."/>
            <person name="Stange-Thomann N."/>
            <person name="Stavropoulos S."/>
            <person name="Stone C."/>
            <person name="Strader C."/>
            <person name="Tesfaye S."/>
            <person name="Thomson T."/>
            <person name="Thoulutsang Y."/>
            <person name="Thoulutsang D."/>
            <person name="Topham K."/>
            <person name="Topping I."/>
            <person name="Tsamla T."/>
            <person name="Vassiliev H."/>
            <person name="Vo A."/>
            <person name="Wangchuk T."/>
            <person name="Wangdi T."/>
            <person name="Weiand M."/>
            <person name="Wilkinson J."/>
            <person name="Wilson A."/>
            <person name="Yadav S."/>
            <person name="Young G."/>
            <person name="Yu Q."/>
            <person name="Zembek L."/>
            <person name="Zhong D."/>
            <person name="Zimmer A."/>
            <person name="Zwirko Z."/>
            <person name="Jaffe D.B."/>
            <person name="Alvarez P."/>
            <person name="Brockman W."/>
            <person name="Butler J."/>
            <person name="Chin C."/>
            <person name="Gnerre S."/>
            <person name="Grabherr M."/>
            <person name="Kleber M."/>
            <person name="Mauceli E."/>
            <person name="MacCallum I."/>
        </authorList>
    </citation>
    <scope>NUCLEOTIDE SEQUENCE [LARGE SCALE GENOMIC DNA]</scope>
    <source>
        <strain evidence="10 11">TSC#14021-0224.01</strain>
    </source>
</reference>
<feature type="domain" description="Peptidase S1" evidence="9">
    <location>
        <begin position="43"/>
        <end position="268"/>
    </location>
</feature>
<dbReference type="eggNOG" id="KOG3627">
    <property type="taxonomic scope" value="Eukaryota"/>
</dbReference>
<evidence type="ECO:0000313" key="10">
    <source>
        <dbReference type="EMBL" id="EDV57972.1"/>
    </source>
</evidence>
<keyword evidence="2 8" id="KW-0732">Signal</keyword>
<evidence type="ECO:0000256" key="2">
    <source>
        <dbReference type="ARBA" id="ARBA00022729"/>
    </source>
</evidence>
<keyword evidence="5" id="KW-1015">Disulfide bond</keyword>
<protein>
    <recommendedName>
        <fullName evidence="9">Peptidase S1 domain-containing protein</fullName>
    </recommendedName>
</protein>
<dbReference type="Gene3D" id="2.40.10.10">
    <property type="entry name" value="Trypsin-like serine proteases"/>
    <property type="match status" value="1"/>
</dbReference>
<evidence type="ECO:0000259" key="9">
    <source>
        <dbReference type="PROSITE" id="PS50240"/>
    </source>
</evidence>
<keyword evidence="6" id="KW-0325">Glycoprotein</keyword>
<keyword evidence="11" id="KW-1185">Reference proteome</keyword>
<dbReference type="MEROPS" id="S01.A50"/>
<dbReference type="GO" id="GO:0004252">
    <property type="term" value="F:serine-type endopeptidase activity"/>
    <property type="evidence" value="ECO:0007669"/>
    <property type="project" value="InterPro"/>
</dbReference>
<keyword evidence="10" id="KW-0378">Hydrolase</keyword>
<evidence type="ECO:0000256" key="5">
    <source>
        <dbReference type="ARBA" id="ARBA00023157"/>
    </source>
</evidence>
<dbReference type="PROSITE" id="PS50240">
    <property type="entry name" value="TRYPSIN_DOM"/>
    <property type="match status" value="1"/>
</dbReference>
<dbReference type="GO" id="GO:0046872">
    <property type="term" value="F:metal ion binding"/>
    <property type="evidence" value="ECO:0007669"/>
    <property type="project" value="UniProtKB-KW"/>
</dbReference>
<proteinExistence type="inferred from homology"/>
<dbReference type="PANTHER" id="PTHR24252">
    <property type="entry name" value="ACROSIN-RELATED"/>
    <property type="match status" value="1"/>
</dbReference>